<feature type="signal peptide" evidence="3">
    <location>
        <begin position="1"/>
        <end position="24"/>
    </location>
</feature>
<feature type="chain" id="PRO_5014453530" description="Mid2 domain-containing protein" evidence="3">
    <location>
        <begin position="25"/>
        <end position="315"/>
    </location>
</feature>
<proteinExistence type="predicted"/>
<accession>A0A2J6R2X3</accession>
<dbReference type="OrthoDB" id="4779287at2759"/>
<dbReference type="Proteomes" id="UP000235786">
    <property type="component" value="Unassembled WGS sequence"/>
</dbReference>
<dbReference type="EMBL" id="KZ613957">
    <property type="protein sequence ID" value="PMD32853.1"/>
    <property type="molecule type" value="Genomic_DNA"/>
</dbReference>
<keyword evidence="2" id="KW-1133">Transmembrane helix</keyword>
<evidence type="ECO:0000256" key="2">
    <source>
        <dbReference type="SAM" id="Phobius"/>
    </source>
</evidence>
<evidence type="ECO:0000256" key="3">
    <source>
        <dbReference type="SAM" id="SignalP"/>
    </source>
</evidence>
<feature type="region of interest" description="Disordered" evidence="1">
    <location>
        <begin position="171"/>
        <end position="206"/>
    </location>
</feature>
<sequence>MISLPLFTISCLSIASITSARTLAQPVAQQIAERSQYLGGWPLALSTSPGVTCPATASVTCSTTIVNPECCPNGSTCNWAGGQFGSYCCPTADDCLEAVLNFPRCASDNQTMFMNGDGGYYCCNPGEIAMNPTTGTLGGLCEPADQTVPKSELATIATQFGIATSTQAPTAAVTGSNPATATGGSVNPTETNPSGSATTSVSPTTGTTTVTSNINKWPLATKIGAGVGVLAFFVIFCVVLSICRSRRRRNRNVIPGAYGYDTAVPQYDELGNRVDGYGAGYVQRPGYEPYRPVHSPSPAPPNHVTVNVVQGDLNQ</sequence>
<evidence type="ECO:0000256" key="1">
    <source>
        <dbReference type="SAM" id="MobiDB-lite"/>
    </source>
</evidence>
<feature type="compositionally biased region" description="Polar residues" evidence="1">
    <location>
        <begin position="171"/>
        <end position="192"/>
    </location>
</feature>
<keyword evidence="3" id="KW-0732">Signal</keyword>
<evidence type="ECO:0000313" key="5">
    <source>
        <dbReference type="Proteomes" id="UP000235786"/>
    </source>
</evidence>
<dbReference type="STRING" id="1149755.A0A2J6R2X3"/>
<keyword evidence="2" id="KW-0472">Membrane</keyword>
<evidence type="ECO:0000313" key="4">
    <source>
        <dbReference type="EMBL" id="PMD32853.1"/>
    </source>
</evidence>
<feature type="transmembrane region" description="Helical" evidence="2">
    <location>
        <begin position="223"/>
        <end position="243"/>
    </location>
</feature>
<evidence type="ECO:0008006" key="6">
    <source>
        <dbReference type="Google" id="ProtNLM"/>
    </source>
</evidence>
<name>A0A2J6R2X3_HYAVF</name>
<dbReference type="AlphaFoldDB" id="A0A2J6R2X3"/>
<organism evidence="4 5">
    <name type="scientific">Hyaloscypha variabilis (strain UAMH 11265 / GT02V1 / F)</name>
    <name type="common">Meliniomyces variabilis</name>
    <dbReference type="NCBI Taxonomy" id="1149755"/>
    <lineage>
        <taxon>Eukaryota</taxon>
        <taxon>Fungi</taxon>
        <taxon>Dikarya</taxon>
        <taxon>Ascomycota</taxon>
        <taxon>Pezizomycotina</taxon>
        <taxon>Leotiomycetes</taxon>
        <taxon>Helotiales</taxon>
        <taxon>Hyaloscyphaceae</taxon>
        <taxon>Hyaloscypha</taxon>
        <taxon>Hyaloscypha variabilis</taxon>
    </lineage>
</organism>
<gene>
    <name evidence="4" type="ORF">L207DRAFT_571681</name>
</gene>
<keyword evidence="5" id="KW-1185">Reference proteome</keyword>
<feature type="compositionally biased region" description="Low complexity" evidence="1">
    <location>
        <begin position="193"/>
        <end position="206"/>
    </location>
</feature>
<keyword evidence="2" id="KW-0812">Transmembrane</keyword>
<reference evidence="4 5" key="1">
    <citation type="submission" date="2016-04" db="EMBL/GenBank/DDBJ databases">
        <title>A degradative enzymes factory behind the ericoid mycorrhizal symbiosis.</title>
        <authorList>
            <consortium name="DOE Joint Genome Institute"/>
            <person name="Martino E."/>
            <person name="Morin E."/>
            <person name="Grelet G."/>
            <person name="Kuo A."/>
            <person name="Kohler A."/>
            <person name="Daghino S."/>
            <person name="Barry K."/>
            <person name="Choi C."/>
            <person name="Cichocki N."/>
            <person name="Clum A."/>
            <person name="Copeland A."/>
            <person name="Hainaut M."/>
            <person name="Haridas S."/>
            <person name="Labutti K."/>
            <person name="Lindquist E."/>
            <person name="Lipzen A."/>
            <person name="Khouja H.-R."/>
            <person name="Murat C."/>
            <person name="Ohm R."/>
            <person name="Olson A."/>
            <person name="Spatafora J."/>
            <person name="Veneault-Fourrey C."/>
            <person name="Henrissat B."/>
            <person name="Grigoriev I."/>
            <person name="Martin F."/>
            <person name="Perotto S."/>
        </authorList>
    </citation>
    <scope>NUCLEOTIDE SEQUENCE [LARGE SCALE GENOMIC DNA]</scope>
    <source>
        <strain evidence="4 5">F</strain>
    </source>
</reference>
<protein>
    <recommendedName>
        <fullName evidence="6">Mid2 domain-containing protein</fullName>
    </recommendedName>
</protein>